<dbReference type="PANTHER" id="PTHR33204">
    <property type="entry name" value="TRANSCRIPTIONAL REGULATOR, MARR FAMILY"/>
    <property type="match status" value="1"/>
</dbReference>
<dbReference type="Proteomes" id="UP000282076">
    <property type="component" value="Unassembled WGS sequence"/>
</dbReference>
<feature type="domain" description="HTH hxlR-type" evidence="4">
    <location>
        <begin position="53"/>
        <end position="152"/>
    </location>
</feature>
<keyword evidence="3" id="KW-0804">Transcription</keyword>
<dbReference type="Pfam" id="PF01638">
    <property type="entry name" value="HxlR"/>
    <property type="match status" value="1"/>
</dbReference>
<evidence type="ECO:0000256" key="3">
    <source>
        <dbReference type="ARBA" id="ARBA00023163"/>
    </source>
</evidence>
<evidence type="ECO:0000313" key="6">
    <source>
        <dbReference type="Proteomes" id="UP000282076"/>
    </source>
</evidence>
<dbReference type="SUPFAM" id="SSF46785">
    <property type="entry name" value="Winged helix' DNA-binding domain"/>
    <property type="match status" value="1"/>
</dbReference>
<dbReference type="GO" id="GO:0003677">
    <property type="term" value="F:DNA binding"/>
    <property type="evidence" value="ECO:0007669"/>
    <property type="project" value="UniProtKB-KW"/>
</dbReference>
<evidence type="ECO:0000313" key="5">
    <source>
        <dbReference type="EMBL" id="RKP51454.1"/>
    </source>
</evidence>
<dbReference type="InterPro" id="IPR002577">
    <property type="entry name" value="HTH_HxlR"/>
</dbReference>
<dbReference type="InterPro" id="IPR036388">
    <property type="entry name" value="WH-like_DNA-bd_sf"/>
</dbReference>
<evidence type="ECO:0000259" key="4">
    <source>
        <dbReference type="PROSITE" id="PS51118"/>
    </source>
</evidence>
<reference evidence="5 6" key="1">
    <citation type="submission" date="2018-10" db="EMBL/GenBank/DDBJ databases">
        <title>Cohnella sp. M2MS4P-1, whole genome shotgun sequence.</title>
        <authorList>
            <person name="Tuo L."/>
        </authorList>
    </citation>
    <scope>NUCLEOTIDE SEQUENCE [LARGE SCALE GENOMIC DNA]</scope>
    <source>
        <strain evidence="5 6">M2MS4P-1</strain>
    </source>
</reference>
<keyword evidence="1" id="KW-0805">Transcription regulation</keyword>
<keyword evidence="2" id="KW-0238">DNA-binding</keyword>
<dbReference type="Gene3D" id="1.10.10.10">
    <property type="entry name" value="Winged helix-like DNA-binding domain superfamily/Winged helix DNA-binding domain"/>
    <property type="match status" value="1"/>
</dbReference>
<comment type="caution">
    <text evidence="5">The sequence shown here is derived from an EMBL/GenBank/DDBJ whole genome shotgun (WGS) entry which is preliminary data.</text>
</comment>
<dbReference type="PROSITE" id="PS51118">
    <property type="entry name" value="HTH_HXLR"/>
    <property type="match status" value="1"/>
</dbReference>
<protein>
    <submittedName>
        <fullName evidence="5">Transcriptional regulator</fullName>
    </submittedName>
</protein>
<sequence length="185" mass="21348">MLGSSSRYLLTNILSIRFVLAKCKYGKINSLNLQNASMNIIIMLMKKRSSTVCPIVYALDIWGDPWSLVILRDVLIHNKRHYREFLASRERISTNILSARLQSLVEAGLLVKREGDSNRSQTMYRPTQMALDLFPVIFAIMHWGLKYNPNTDMSIPIMQELKTNEKGLEQRLLRNFDDISGLERS</sequence>
<dbReference type="AlphaFoldDB" id="A0A494XTK3"/>
<dbReference type="EMBL" id="RBZM01000007">
    <property type="protein sequence ID" value="RKP51454.1"/>
    <property type="molecule type" value="Genomic_DNA"/>
</dbReference>
<evidence type="ECO:0000256" key="2">
    <source>
        <dbReference type="ARBA" id="ARBA00023125"/>
    </source>
</evidence>
<evidence type="ECO:0000256" key="1">
    <source>
        <dbReference type="ARBA" id="ARBA00023015"/>
    </source>
</evidence>
<name>A0A494XTK3_9BACL</name>
<accession>A0A494XTK3</accession>
<gene>
    <name evidence="5" type="ORF">D7Z26_16825</name>
</gene>
<keyword evidence="6" id="KW-1185">Reference proteome</keyword>
<dbReference type="PANTHER" id="PTHR33204:SF18">
    <property type="entry name" value="TRANSCRIPTIONAL REGULATORY PROTEIN"/>
    <property type="match status" value="1"/>
</dbReference>
<proteinExistence type="predicted"/>
<dbReference type="InterPro" id="IPR036390">
    <property type="entry name" value="WH_DNA-bd_sf"/>
</dbReference>
<organism evidence="5 6">
    <name type="scientific">Cohnella endophytica</name>
    <dbReference type="NCBI Taxonomy" id="2419778"/>
    <lineage>
        <taxon>Bacteria</taxon>
        <taxon>Bacillati</taxon>
        <taxon>Bacillota</taxon>
        <taxon>Bacilli</taxon>
        <taxon>Bacillales</taxon>
        <taxon>Paenibacillaceae</taxon>
        <taxon>Cohnella</taxon>
    </lineage>
</organism>